<dbReference type="Gene3D" id="3.40.50.10490">
    <property type="entry name" value="Glucose-6-phosphate isomerase like protein, domain 1"/>
    <property type="match status" value="1"/>
</dbReference>
<protein>
    <submittedName>
        <fullName evidence="6">RpiR family transcriptional regulator</fullName>
    </submittedName>
</protein>
<name>A0A4R2NPR6_9BACL</name>
<keyword evidence="3" id="KW-0804">Transcription</keyword>
<dbReference type="Pfam" id="PF01418">
    <property type="entry name" value="HTH_6"/>
    <property type="match status" value="1"/>
</dbReference>
<sequence>MSKNQTEEGRLPLLNRILECYEELKGPKRKIADLIVGDPESVVFMTSADVAIAAGCSQPTVSRFASDIGFAGFAAFQSALRDQLKHRMTPVNRMISISSKNTDAAGTAFFESLQADQAILQGLSDRVNLESVGKAVELIRLADKVAVTGSRNSYTAAFAMNFLLNQLIGKSQLITERGEDLEELSSLETNDLVISFSFSRYGRRVVEMTKAAHKASVPVLAITDSPTSPIARFADVALYVDCRGPMFQNSMVGALTAVNGLIMSLVATMTEEMREESQQHMEKVDQLSESLGNFYLPNEPKY</sequence>
<keyword evidence="7" id="KW-1185">Reference proteome</keyword>
<keyword evidence="1" id="KW-0805">Transcription regulation</keyword>
<dbReference type="InterPro" id="IPR047640">
    <property type="entry name" value="RpiR-like"/>
</dbReference>
<dbReference type="PROSITE" id="PS51464">
    <property type="entry name" value="SIS"/>
    <property type="match status" value="1"/>
</dbReference>
<dbReference type="InterPro" id="IPR001347">
    <property type="entry name" value="SIS_dom"/>
</dbReference>
<dbReference type="GO" id="GO:0003677">
    <property type="term" value="F:DNA binding"/>
    <property type="evidence" value="ECO:0007669"/>
    <property type="project" value="UniProtKB-KW"/>
</dbReference>
<evidence type="ECO:0000256" key="2">
    <source>
        <dbReference type="ARBA" id="ARBA00023125"/>
    </source>
</evidence>
<evidence type="ECO:0000313" key="7">
    <source>
        <dbReference type="Proteomes" id="UP000295416"/>
    </source>
</evidence>
<dbReference type="GO" id="GO:1901135">
    <property type="term" value="P:carbohydrate derivative metabolic process"/>
    <property type="evidence" value="ECO:0007669"/>
    <property type="project" value="InterPro"/>
</dbReference>
<dbReference type="InterPro" id="IPR009057">
    <property type="entry name" value="Homeodomain-like_sf"/>
</dbReference>
<dbReference type="GO" id="GO:0003700">
    <property type="term" value="F:DNA-binding transcription factor activity"/>
    <property type="evidence" value="ECO:0007669"/>
    <property type="project" value="InterPro"/>
</dbReference>
<proteinExistence type="predicted"/>
<dbReference type="Gene3D" id="1.10.10.10">
    <property type="entry name" value="Winged helix-like DNA-binding domain superfamily/Winged helix DNA-binding domain"/>
    <property type="match status" value="1"/>
</dbReference>
<evidence type="ECO:0000259" key="5">
    <source>
        <dbReference type="PROSITE" id="PS51464"/>
    </source>
</evidence>
<feature type="domain" description="SIS" evidence="5">
    <location>
        <begin position="135"/>
        <end position="276"/>
    </location>
</feature>
<dbReference type="EMBL" id="SLXK01000029">
    <property type="protein sequence ID" value="TCP23770.1"/>
    <property type="molecule type" value="Genomic_DNA"/>
</dbReference>
<dbReference type="InterPro" id="IPR035472">
    <property type="entry name" value="RpiR-like_SIS"/>
</dbReference>
<dbReference type="SUPFAM" id="SSF53697">
    <property type="entry name" value="SIS domain"/>
    <property type="match status" value="1"/>
</dbReference>
<keyword evidence="2" id="KW-0238">DNA-binding</keyword>
<dbReference type="AlphaFoldDB" id="A0A4R2NPR6"/>
<dbReference type="Proteomes" id="UP000295416">
    <property type="component" value="Unassembled WGS sequence"/>
</dbReference>
<reference evidence="6 7" key="1">
    <citation type="submission" date="2019-03" db="EMBL/GenBank/DDBJ databases">
        <title>Genomic Encyclopedia of Type Strains, Phase IV (KMG-IV): sequencing the most valuable type-strain genomes for metagenomic binning, comparative biology and taxonomic classification.</title>
        <authorList>
            <person name="Goeker M."/>
        </authorList>
    </citation>
    <scope>NUCLEOTIDE SEQUENCE [LARGE SCALE GENOMIC DNA]</scope>
    <source>
        <strain evidence="6 7">DSM 19377</strain>
    </source>
</reference>
<dbReference type="InterPro" id="IPR046348">
    <property type="entry name" value="SIS_dom_sf"/>
</dbReference>
<dbReference type="GO" id="GO:0097367">
    <property type="term" value="F:carbohydrate derivative binding"/>
    <property type="evidence" value="ECO:0007669"/>
    <property type="project" value="InterPro"/>
</dbReference>
<dbReference type="Pfam" id="PF01380">
    <property type="entry name" value="SIS"/>
    <property type="match status" value="1"/>
</dbReference>
<dbReference type="RefSeq" id="WP_132747277.1">
    <property type="nucleotide sequence ID" value="NZ_SLXK01000029.1"/>
</dbReference>
<dbReference type="OrthoDB" id="2930at2"/>
<dbReference type="PANTHER" id="PTHR30514">
    <property type="entry name" value="GLUCOKINASE"/>
    <property type="match status" value="1"/>
</dbReference>
<dbReference type="PROSITE" id="PS51071">
    <property type="entry name" value="HTH_RPIR"/>
    <property type="match status" value="1"/>
</dbReference>
<organism evidence="6 7">
    <name type="scientific">Scopulibacillus darangshiensis</name>
    <dbReference type="NCBI Taxonomy" id="442528"/>
    <lineage>
        <taxon>Bacteria</taxon>
        <taxon>Bacillati</taxon>
        <taxon>Bacillota</taxon>
        <taxon>Bacilli</taxon>
        <taxon>Bacillales</taxon>
        <taxon>Sporolactobacillaceae</taxon>
        <taxon>Scopulibacillus</taxon>
    </lineage>
</organism>
<evidence type="ECO:0000256" key="1">
    <source>
        <dbReference type="ARBA" id="ARBA00023015"/>
    </source>
</evidence>
<dbReference type="InterPro" id="IPR036388">
    <property type="entry name" value="WH-like_DNA-bd_sf"/>
</dbReference>
<dbReference type="SUPFAM" id="SSF46689">
    <property type="entry name" value="Homeodomain-like"/>
    <property type="match status" value="1"/>
</dbReference>
<dbReference type="InterPro" id="IPR000281">
    <property type="entry name" value="HTH_RpiR"/>
</dbReference>
<dbReference type="PANTHER" id="PTHR30514:SF18">
    <property type="entry name" value="RPIR-FAMILY TRANSCRIPTIONAL REGULATOR"/>
    <property type="match status" value="1"/>
</dbReference>
<comment type="caution">
    <text evidence="6">The sequence shown here is derived from an EMBL/GenBank/DDBJ whole genome shotgun (WGS) entry which is preliminary data.</text>
</comment>
<gene>
    <name evidence="6" type="ORF">EV207_12948</name>
</gene>
<accession>A0A4R2NPR6</accession>
<dbReference type="CDD" id="cd05013">
    <property type="entry name" value="SIS_RpiR"/>
    <property type="match status" value="1"/>
</dbReference>
<evidence type="ECO:0000259" key="4">
    <source>
        <dbReference type="PROSITE" id="PS51071"/>
    </source>
</evidence>
<feature type="domain" description="HTH rpiR-type" evidence="4">
    <location>
        <begin position="11"/>
        <end position="87"/>
    </location>
</feature>
<evidence type="ECO:0000256" key="3">
    <source>
        <dbReference type="ARBA" id="ARBA00023163"/>
    </source>
</evidence>
<evidence type="ECO:0000313" key="6">
    <source>
        <dbReference type="EMBL" id="TCP23770.1"/>
    </source>
</evidence>